<reference evidence="1 2" key="1">
    <citation type="submission" date="2021-08" db="EMBL/GenBank/DDBJ databases">
        <title>Draft Genome Sequence of Phanerochaete sordida strain YK-624.</title>
        <authorList>
            <person name="Mori T."/>
            <person name="Dohra H."/>
            <person name="Suzuki T."/>
            <person name="Kawagishi H."/>
            <person name="Hirai H."/>
        </authorList>
    </citation>
    <scope>NUCLEOTIDE SEQUENCE [LARGE SCALE GENOMIC DNA]</scope>
    <source>
        <strain evidence="1 2">YK-624</strain>
    </source>
</reference>
<protein>
    <submittedName>
        <fullName evidence="1">Uncharacterized protein</fullName>
    </submittedName>
</protein>
<sequence length="65" mass="7570">MFNPTLLLVRGCVHRVTHSSLSGAQACPRRRNMQCDSFPMICRRARMPSTGQRSWFWVLANNKYQ</sequence>
<name>A0A9P3LL32_9APHY</name>
<dbReference type="EMBL" id="BPQB01000105">
    <property type="protein sequence ID" value="GJE99268.1"/>
    <property type="molecule type" value="Genomic_DNA"/>
</dbReference>
<dbReference type="Proteomes" id="UP000703269">
    <property type="component" value="Unassembled WGS sequence"/>
</dbReference>
<evidence type="ECO:0000313" key="1">
    <source>
        <dbReference type="EMBL" id="GJE99268.1"/>
    </source>
</evidence>
<keyword evidence="2" id="KW-1185">Reference proteome</keyword>
<accession>A0A9P3LL32</accession>
<comment type="caution">
    <text evidence="1">The sequence shown here is derived from an EMBL/GenBank/DDBJ whole genome shotgun (WGS) entry which is preliminary data.</text>
</comment>
<organism evidence="1 2">
    <name type="scientific">Phanerochaete sordida</name>
    <dbReference type="NCBI Taxonomy" id="48140"/>
    <lineage>
        <taxon>Eukaryota</taxon>
        <taxon>Fungi</taxon>
        <taxon>Dikarya</taxon>
        <taxon>Basidiomycota</taxon>
        <taxon>Agaricomycotina</taxon>
        <taxon>Agaricomycetes</taxon>
        <taxon>Polyporales</taxon>
        <taxon>Phanerochaetaceae</taxon>
        <taxon>Phanerochaete</taxon>
    </lineage>
</organism>
<gene>
    <name evidence="1" type="ORF">PsYK624_155210</name>
</gene>
<proteinExistence type="predicted"/>
<evidence type="ECO:0000313" key="2">
    <source>
        <dbReference type="Proteomes" id="UP000703269"/>
    </source>
</evidence>
<dbReference type="AlphaFoldDB" id="A0A9P3LL32"/>